<organism evidence="1 2">
    <name type="scientific">Thanatephorus cucumeris (strain AG1-IA)</name>
    <name type="common">Rice sheath blight fungus</name>
    <name type="synonym">Rhizoctonia solani</name>
    <dbReference type="NCBI Taxonomy" id="983506"/>
    <lineage>
        <taxon>Eukaryota</taxon>
        <taxon>Fungi</taxon>
        <taxon>Dikarya</taxon>
        <taxon>Basidiomycota</taxon>
        <taxon>Agaricomycotina</taxon>
        <taxon>Agaricomycetes</taxon>
        <taxon>Cantharellales</taxon>
        <taxon>Ceratobasidiaceae</taxon>
        <taxon>Rhizoctonia</taxon>
        <taxon>Rhizoctonia solani AG-1</taxon>
    </lineage>
</organism>
<comment type="caution">
    <text evidence="1">The sequence shown here is derived from an EMBL/GenBank/DDBJ whole genome shotgun (WGS) entry which is preliminary data.</text>
</comment>
<accession>L8WTN8</accession>
<reference evidence="1 2" key="1">
    <citation type="journal article" date="2013" name="Nat. Commun.">
        <title>The evolution and pathogenic mechanisms of the rice sheath blight pathogen.</title>
        <authorList>
            <person name="Zheng A."/>
            <person name="Lin R."/>
            <person name="Xu L."/>
            <person name="Qin P."/>
            <person name="Tang C."/>
            <person name="Ai P."/>
            <person name="Zhang D."/>
            <person name="Liu Y."/>
            <person name="Sun Z."/>
            <person name="Feng H."/>
            <person name="Wang Y."/>
            <person name="Chen Y."/>
            <person name="Liang X."/>
            <person name="Fu R."/>
            <person name="Li Q."/>
            <person name="Zhang J."/>
            <person name="Yu X."/>
            <person name="Xie Z."/>
            <person name="Ding L."/>
            <person name="Guan P."/>
            <person name="Tang J."/>
            <person name="Liang Y."/>
            <person name="Wang S."/>
            <person name="Deng Q."/>
            <person name="Li S."/>
            <person name="Zhu J."/>
            <person name="Wang L."/>
            <person name="Liu H."/>
            <person name="Li P."/>
        </authorList>
    </citation>
    <scope>NUCLEOTIDE SEQUENCE [LARGE SCALE GENOMIC DNA]</scope>
    <source>
        <strain evidence="2">AG-1 IA</strain>
    </source>
</reference>
<protein>
    <submittedName>
        <fullName evidence="1">Uncharacterized protein</fullName>
    </submittedName>
</protein>
<dbReference type="AlphaFoldDB" id="L8WTN8"/>
<dbReference type="HOGENOM" id="CLU_1950263_0_0_1"/>
<gene>
    <name evidence="1" type="ORF">AG1IA_06247</name>
</gene>
<dbReference type="Proteomes" id="UP000011668">
    <property type="component" value="Unassembled WGS sequence"/>
</dbReference>
<sequence length="129" mass="14505">MVEEMKGTRPSTAHLSASVEGQGGVSLHIRVIKDIYAIDLCILLAARPISRIPWVVVKGMPPSEHAFEFKLRFATLGPPPYLLTGRCYDHSKCTRAESREVASPTGVKVNYLTHVYRWRALRMGLQPRF</sequence>
<proteinExistence type="predicted"/>
<name>L8WTN8_THACA</name>
<dbReference type="EMBL" id="AFRT01001639">
    <property type="protein sequence ID" value="ELU39719.1"/>
    <property type="molecule type" value="Genomic_DNA"/>
</dbReference>
<evidence type="ECO:0000313" key="2">
    <source>
        <dbReference type="Proteomes" id="UP000011668"/>
    </source>
</evidence>
<evidence type="ECO:0000313" key="1">
    <source>
        <dbReference type="EMBL" id="ELU39719.1"/>
    </source>
</evidence>
<keyword evidence="2" id="KW-1185">Reference proteome</keyword>